<dbReference type="Proteomes" id="UP000708208">
    <property type="component" value="Unassembled WGS sequence"/>
</dbReference>
<feature type="region of interest" description="Disordered" evidence="1">
    <location>
        <begin position="1"/>
        <end position="78"/>
    </location>
</feature>
<feature type="compositionally biased region" description="Acidic residues" evidence="1">
    <location>
        <begin position="26"/>
        <end position="41"/>
    </location>
</feature>
<feature type="non-terminal residue" evidence="2">
    <location>
        <position position="1"/>
    </location>
</feature>
<dbReference type="EMBL" id="CAJVCH010185332">
    <property type="protein sequence ID" value="CAG7729857.1"/>
    <property type="molecule type" value="Genomic_DNA"/>
</dbReference>
<reference evidence="2" key="1">
    <citation type="submission" date="2021-06" db="EMBL/GenBank/DDBJ databases">
        <authorList>
            <person name="Hodson N. C."/>
            <person name="Mongue J. A."/>
            <person name="Jaron S. K."/>
        </authorList>
    </citation>
    <scope>NUCLEOTIDE SEQUENCE</scope>
</reference>
<name>A0A8J2P8B3_9HEXA</name>
<proteinExistence type="predicted"/>
<evidence type="ECO:0000313" key="3">
    <source>
        <dbReference type="Proteomes" id="UP000708208"/>
    </source>
</evidence>
<sequence length="104" mass="11148">ATPSRVSNIVMIAPLEDPDPNPTTQDPEDSTDPDDTTEDGEGTTNPGDSTDGSNKPTTTPSPPEPEPEEESKPWIKTTGGIVTVVVIVLWCTVCLNERHLISKH</sequence>
<organism evidence="2 3">
    <name type="scientific">Allacma fusca</name>
    <dbReference type="NCBI Taxonomy" id="39272"/>
    <lineage>
        <taxon>Eukaryota</taxon>
        <taxon>Metazoa</taxon>
        <taxon>Ecdysozoa</taxon>
        <taxon>Arthropoda</taxon>
        <taxon>Hexapoda</taxon>
        <taxon>Collembola</taxon>
        <taxon>Symphypleona</taxon>
        <taxon>Sminthuridae</taxon>
        <taxon>Allacma</taxon>
    </lineage>
</organism>
<comment type="caution">
    <text evidence="2">The sequence shown here is derived from an EMBL/GenBank/DDBJ whole genome shotgun (WGS) entry which is preliminary data.</text>
</comment>
<gene>
    <name evidence="2" type="ORF">AFUS01_LOCUS18548</name>
</gene>
<dbReference type="AlphaFoldDB" id="A0A8J2P8B3"/>
<evidence type="ECO:0000313" key="2">
    <source>
        <dbReference type="EMBL" id="CAG7729857.1"/>
    </source>
</evidence>
<protein>
    <submittedName>
        <fullName evidence="2">Uncharacterized protein</fullName>
    </submittedName>
</protein>
<keyword evidence="3" id="KW-1185">Reference proteome</keyword>
<accession>A0A8J2P8B3</accession>
<evidence type="ECO:0000256" key="1">
    <source>
        <dbReference type="SAM" id="MobiDB-lite"/>
    </source>
</evidence>